<dbReference type="InterPro" id="IPR032376">
    <property type="entry name" value="DOCK_N"/>
</dbReference>
<dbReference type="InterPro" id="IPR036028">
    <property type="entry name" value="SH3-like_dom_sf"/>
</dbReference>
<dbReference type="OrthoDB" id="18896at2759"/>
<dbReference type="Gene3D" id="2.60.40.150">
    <property type="entry name" value="C2 domain"/>
    <property type="match status" value="1"/>
</dbReference>
<evidence type="ECO:0000256" key="4">
    <source>
        <dbReference type="ARBA" id="ARBA00022553"/>
    </source>
</evidence>
<evidence type="ECO:0000259" key="9">
    <source>
        <dbReference type="PROSITE" id="PS50002"/>
    </source>
</evidence>
<dbReference type="GO" id="GO:0005737">
    <property type="term" value="C:cytoplasm"/>
    <property type="evidence" value="ECO:0007669"/>
    <property type="project" value="UniProtKB-SubCell"/>
</dbReference>
<dbReference type="InterPro" id="IPR027357">
    <property type="entry name" value="DOCKER_dom"/>
</dbReference>
<accession>A0A1W0WS93</accession>
<dbReference type="InterPro" id="IPR046773">
    <property type="entry name" value="DOCKER_Lobe_C"/>
</dbReference>
<dbReference type="PANTHER" id="PTHR45653">
    <property type="entry name" value="DEDICATOR OF CYTOKINESIS"/>
    <property type="match status" value="1"/>
</dbReference>
<protein>
    <submittedName>
        <fullName evidence="12">Dedicator of cytokinesis protein 1</fullName>
    </submittedName>
</protein>
<feature type="domain" description="DOCKER" evidence="11">
    <location>
        <begin position="1237"/>
        <end position="1655"/>
    </location>
</feature>
<comment type="similarity">
    <text evidence="7">Belongs to the DOCK family.</text>
</comment>
<sequence>MSMPDSEWRFCGSKEVIGVAICNYPGATLIPSHGLNISLGDRLRIVEENGQWYRGWTLDNQGDIGIFPAQVVHLKPVRIEYEQRSGETITFIQETAVAQEIVSALREWGQNARAMFLSEDERLSSLRKLAYDLAERRKQILSGALPVDEGRRIQREAVHELDEGNSLLGLDTIIRDDDGVAVNLDALTLPETFRLFKEAPARIISPPVRQNESQSYSMPCCFMVTIRKVEWKVGESAELIVSLYDEQKQTFITENCVLEWKRGSGFLHGEKVLFVDLKRFSDPSKIFLVCHVVRRGVMEWKENGTETKKPAAQIVRRPYGVSLVDVTEMIPQKGPLDDAEREVRLPITVCGDSDSLLATTRKAMAVRAPIADPRLLQSYIVLSAKLLVGSVKQVREEFPHLFVGNPPISRILGYPDVIVPSDVRNDIYITLDRAEFRYSGRNVEVSVSVCDDKGVVLPKTVCGGAGVELTDRHLSVVYYHMGAPVWNETLKVTVGFEQFATSHVRFLFKHRSSNETKDKAEKPFALAFLPLKSDDGTALQDRTYNMAVYRIDAKLFSEKSISPAYLQFNEFEDKIDLTTISNGQTKLAPPPSEGCYTYSAKESFSVSSLVCSTKLTQNVSLLGLLMWRSNEFALESNLKALPSQPGVQVVRYLRDILDVLFEILSDRKDSANVEAHVFEALVFLIDLATRGFPNFRPILDLYIKEDFCALLAYDKLISRLSSLINDVEMTNDSRIFFIKTVKSVEYVFKFIIQSRMLYAQMNQNQGEELFRDSMEHLLISLADFMGRDVRVFQTAQGSVLKYIPTIIPDLMRVLDPVVIASFFEQMIGNVPIGSMFQQQIDCILAVVQSPLFRLAECRQVLLPFFCEYLHDLEDSRRESSGASKVLMEMLVLLSDQTVGPSRFQDLTILIEKLLRKVVRSVIQLANKASEPVEDNFLIIMLSIFRQMTDIHYEQFIATFESDVDLVDFLQEIFISFKGSLFSKSVFPKEWSDMIMLQNTIMLQALTQFSRIIRIRFLEPFQQQLWNNFFQCAVEFCTQESLQLENFSENKQKRIRRRYDDMRLKMCFEVRAMWNSLGSHKRNFVPDLVASLLDMSLIPVEELRMAIIPIFFDMMQCEFRLTKSVHSTEPQQMTAGRRLQDEYWIIQGKFAAFETNMIKSLDVFIEGGRGDSDYAVLFEEIMKERCNNNSQMRELSLRFVDQLVKQMKLLLEYRDVMTSPDVDIESRMCCTVNLLEYYEGISKREMYIRYLYKLRDLHLHLGNFTEVAFTLEHHARLLIWTDDSLPTPLHCSDFPHDQTHRELKEHLFYEMIRYFDMGKSWEYVINRENGVFNELRTLYESDTYEYQKMSELLRSMAGFYDKVISPHETRVPCEYFRVAYYGGGFPVFWRNKAFVYRGKECDNIRDFTERVQNRFPGCVTLKTMDPPSKDILESDKMYLQIWKVEPVHQIDDRFGGKQVSHRIRNFYLCNDVHTFTYYRRLLSHGKDSDFANLWLERTTITTRSSLPGILRWSEVRESITGKVSPIQTAIETLQAKNDDIFRLVEKHLENPLAELDPQIGSILGGVLDPAVNGGISNYEKAFISPAYLDVHKTSEDRKEIDALKDLIANQIPLLQAALEIYDQKVKEPMRPFYNHIHDCYLKQKSHVEVHYGIRPPVFPKLAPKRSVAANRSYSNVEIRKAGSFVSYDNRVESGISSVSDSSATLSSTPRTGVTSKKSHSRVGGSLSASTLSLARSSRDSSSTLTLSLAPATPIELSQTLQYQRQPRRDAEKRHSRPGSGLLQPRRSSFAEEEPGAAAPSPPPLPVKRAPAEHFATPSTTTQNGGLLQNGFLTTPRRRLRTYDGGSGMNEDETPPEKPPLLPAKLPSPTPELPPKASAATTTKVIPATLEFDRASLGSPTTPRNSSRSSRSTSSTPPPPVPEKPAHLLRDGNASPLRDGIASPLLLKGAAPRDSGIDDAPT</sequence>
<dbReference type="GO" id="GO:0031267">
    <property type="term" value="F:small GTPase binding"/>
    <property type="evidence" value="ECO:0007669"/>
    <property type="project" value="TreeGrafter"/>
</dbReference>
<dbReference type="InterPro" id="IPR046769">
    <property type="entry name" value="DOCKER_Lobe_A"/>
</dbReference>
<dbReference type="Pfam" id="PF23554">
    <property type="entry name" value="TPR_DOCK"/>
    <property type="match status" value="1"/>
</dbReference>
<evidence type="ECO:0000259" key="10">
    <source>
        <dbReference type="PROSITE" id="PS51650"/>
    </source>
</evidence>
<dbReference type="Gene3D" id="1.25.40.410">
    <property type="match status" value="1"/>
</dbReference>
<comment type="subcellular location">
    <subcellularLocation>
        <location evidence="1">Cytoplasm</location>
    </subcellularLocation>
</comment>
<proteinExistence type="inferred from homology"/>
<dbReference type="PROSITE" id="PS51650">
    <property type="entry name" value="C2_DOCK"/>
    <property type="match status" value="1"/>
</dbReference>
<feature type="compositionally biased region" description="Pro residues" evidence="8">
    <location>
        <begin position="1855"/>
        <end position="1872"/>
    </location>
</feature>
<reference evidence="13" key="1">
    <citation type="submission" date="2017-01" db="EMBL/GenBank/DDBJ databases">
        <title>Comparative genomics of anhydrobiosis in the tardigrade Hypsibius dujardini.</title>
        <authorList>
            <person name="Yoshida Y."/>
            <person name="Koutsovoulos G."/>
            <person name="Laetsch D."/>
            <person name="Stevens L."/>
            <person name="Kumar S."/>
            <person name="Horikawa D."/>
            <person name="Ishino K."/>
            <person name="Komine S."/>
            <person name="Tomita M."/>
            <person name="Blaxter M."/>
            <person name="Arakawa K."/>
        </authorList>
    </citation>
    <scope>NUCLEOTIDE SEQUENCE [LARGE SCALE GENOMIC DNA]</scope>
    <source>
        <strain evidence="13">Z151</strain>
    </source>
</reference>
<dbReference type="EMBL" id="MTYJ01000053">
    <property type="protein sequence ID" value="OQV18060.1"/>
    <property type="molecule type" value="Genomic_DNA"/>
</dbReference>
<evidence type="ECO:0000259" key="11">
    <source>
        <dbReference type="PROSITE" id="PS51651"/>
    </source>
</evidence>
<gene>
    <name evidence="12" type="ORF">BV898_07831</name>
</gene>
<feature type="domain" description="SH3" evidence="9">
    <location>
        <begin position="13"/>
        <end position="77"/>
    </location>
</feature>
<dbReference type="Proteomes" id="UP000192578">
    <property type="component" value="Unassembled WGS sequence"/>
</dbReference>
<dbReference type="GO" id="GO:0005085">
    <property type="term" value="F:guanyl-nucleotide exchange factor activity"/>
    <property type="evidence" value="ECO:0007669"/>
    <property type="project" value="UniProtKB-KW"/>
</dbReference>
<dbReference type="InterPro" id="IPR056372">
    <property type="entry name" value="TPR_DOCK"/>
</dbReference>
<evidence type="ECO:0000256" key="6">
    <source>
        <dbReference type="PROSITE-ProRule" id="PRU00192"/>
    </source>
</evidence>
<dbReference type="InterPro" id="IPR027007">
    <property type="entry name" value="C2_DOCK-type_domain"/>
</dbReference>
<keyword evidence="13" id="KW-1185">Reference proteome</keyword>
<dbReference type="InterPro" id="IPR046770">
    <property type="entry name" value="DOCKER_Lobe_B"/>
</dbReference>
<keyword evidence="5" id="KW-0344">Guanine-nucleotide releasing factor</keyword>
<dbReference type="Pfam" id="PF06920">
    <property type="entry name" value="DHR-2_Lobe_A"/>
    <property type="match status" value="1"/>
</dbReference>
<keyword evidence="3" id="KW-0963">Cytoplasm</keyword>
<dbReference type="Gene3D" id="2.30.30.40">
    <property type="entry name" value="SH3 Domains"/>
    <property type="match status" value="1"/>
</dbReference>
<evidence type="ECO:0000256" key="1">
    <source>
        <dbReference type="ARBA" id="ARBA00004496"/>
    </source>
</evidence>
<dbReference type="Pfam" id="PF20421">
    <property type="entry name" value="DHR-2_Lobe_C"/>
    <property type="match status" value="1"/>
</dbReference>
<dbReference type="InterPro" id="IPR035892">
    <property type="entry name" value="C2_domain_sf"/>
</dbReference>
<dbReference type="Gene3D" id="1.20.1270.350">
    <property type="entry name" value="Dedicator of cytokinesis N-terminal subdomain"/>
    <property type="match status" value="1"/>
</dbReference>
<feature type="region of interest" description="Disordered" evidence="8">
    <location>
        <begin position="1755"/>
        <end position="1960"/>
    </location>
</feature>
<dbReference type="Pfam" id="PF20422">
    <property type="entry name" value="DHR-2_Lobe_B"/>
    <property type="match status" value="1"/>
</dbReference>
<name>A0A1W0WS93_HYPEX</name>
<dbReference type="GO" id="GO:0005886">
    <property type="term" value="C:plasma membrane"/>
    <property type="evidence" value="ECO:0007669"/>
    <property type="project" value="TreeGrafter"/>
</dbReference>
<dbReference type="SUPFAM" id="SSF50044">
    <property type="entry name" value="SH3-domain"/>
    <property type="match status" value="1"/>
</dbReference>
<feature type="compositionally biased region" description="Low complexity" evidence="8">
    <location>
        <begin position="1695"/>
        <end position="1706"/>
    </location>
</feature>
<dbReference type="GO" id="GO:0007520">
    <property type="term" value="P:myoblast fusion"/>
    <property type="evidence" value="ECO:0007669"/>
    <property type="project" value="TreeGrafter"/>
</dbReference>
<dbReference type="InterPro" id="IPR042455">
    <property type="entry name" value="DOCK_N_sub1"/>
</dbReference>
<dbReference type="GO" id="GO:0007264">
    <property type="term" value="P:small GTPase-mediated signal transduction"/>
    <property type="evidence" value="ECO:0007669"/>
    <property type="project" value="InterPro"/>
</dbReference>
<dbReference type="InterPro" id="IPR043162">
    <property type="entry name" value="DOCK_C_lobe_C"/>
</dbReference>
<dbReference type="InterPro" id="IPR001452">
    <property type="entry name" value="SH3_domain"/>
</dbReference>
<evidence type="ECO:0000256" key="5">
    <source>
        <dbReference type="ARBA" id="ARBA00022658"/>
    </source>
</evidence>
<feature type="region of interest" description="Disordered" evidence="8">
    <location>
        <begin position="1695"/>
        <end position="1725"/>
    </location>
</feature>
<organism evidence="12 13">
    <name type="scientific">Hypsibius exemplaris</name>
    <name type="common">Freshwater tardigrade</name>
    <dbReference type="NCBI Taxonomy" id="2072580"/>
    <lineage>
        <taxon>Eukaryota</taxon>
        <taxon>Metazoa</taxon>
        <taxon>Ecdysozoa</taxon>
        <taxon>Tardigrada</taxon>
        <taxon>Eutardigrada</taxon>
        <taxon>Parachela</taxon>
        <taxon>Hypsibioidea</taxon>
        <taxon>Hypsibiidae</taxon>
        <taxon>Hypsibius</taxon>
    </lineage>
</organism>
<evidence type="ECO:0000313" key="13">
    <source>
        <dbReference type="Proteomes" id="UP000192578"/>
    </source>
</evidence>
<keyword evidence="2 6" id="KW-0728">SH3 domain</keyword>
<evidence type="ECO:0000256" key="2">
    <source>
        <dbReference type="ARBA" id="ARBA00022443"/>
    </source>
</evidence>
<evidence type="ECO:0000313" key="12">
    <source>
        <dbReference type="EMBL" id="OQV18060.1"/>
    </source>
</evidence>
<dbReference type="InterPro" id="IPR026791">
    <property type="entry name" value="DOCK"/>
</dbReference>
<evidence type="ECO:0000256" key="8">
    <source>
        <dbReference type="SAM" id="MobiDB-lite"/>
    </source>
</evidence>
<dbReference type="PANTHER" id="PTHR45653:SF10">
    <property type="entry name" value="MYOBLAST CITY, ISOFORM B"/>
    <property type="match status" value="1"/>
</dbReference>
<dbReference type="Gene3D" id="1.20.58.740">
    <property type="match status" value="1"/>
</dbReference>
<comment type="caution">
    <text evidence="12">The sequence shown here is derived from an EMBL/GenBank/DDBJ whole genome shotgun (WGS) entry which is preliminary data.</text>
</comment>
<dbReference type="PROSITE" id="PS51651">
    <property type="entry name" value="DOCKER"/>
    <property type="match status" value="1"/>
</dbReference>
<dbReference type="Pfam" id="PF16172">
    <property type="entry name" value="DOCK_N"/>
    <property type="match status" value="1"/>
</dbReference>
<dbReference type="InterPro" id="IPR043161">
    <property type="entry name" value="DOCK_C_lobe_A"/>
</dbReference>
<feature type="compositionally biased region" description="Low complexity" evidence="8">
    <location>
        <begin position="1897"/>
        <end position="1913"/>
    </location>
</feature>
<evidence type="ECO:0000256" key="3">
    <source>
        <dbReference type="ARBA" id="ARBA00022490"/>
    </source>
</evidence>
<feature type="compositionally biased region" description="Polar residues" evidence="8">
    <location>
        <begin position="1815"/>
        <end position="1831"/>
    </location>
</feature>
<keyword evidence="4" id="KW-0597">Phosphoprotein</keyword>
<dbReference type="Pfam" id="PF14429">
    <property type="entry name" value="DOCK-C2"/>
    <property type="match status" value="1"/>
</dbReference>
<dbReference type="GO" id="GO:0016477">
    <property type="term" value="P:cell migration"/>
    <property type="evidence" value="ECO:0007669"/>
    <property type="project" value="TreeGrafter"/>
</dbReference>
<feature type="domain" description="C2 DOCK-type" evidence="10">
    <location>
        <begin position="424"/>
        <end position="611"/>
    </location>
</feature>
<dbReference type="PROSITE" id="PS50002">
    <property type="entry name" value="SH3"/>
    <property type="match status" value="1"/>
</dbReference>
<evidence type="ECO:0000256" key="7">
    <source>
        <dbReference type="PROSITE-ProRule" id="PRU00983"/>
    </source>
</evidence>